<dbReference type="InterPro" id="IPR050266">
    <property type="entry name" value="AB_hydrolase_sf"/>
</dbReference>
<dbReference type="RefSeq" id="WP_119771583.1">
    <property type="nucleotide sequence ID" value="NZ_QYUO01000003.1"/>
</dbReference>
<dbReference type="AlphaFoldDB" id="A0A3A3FK22"/>
<proteinExistence type="predicted"/>
<dbReference type="InterPro" id="IPR000073">
    <property type="entry name" value="AB_hydrolase_1"/>
</dbReference>
<dbReference type="Pfam" id="PF00561">
    <property type="entry name" value="Abhydrolase_1"/>
    <property type="match status" value="1"/>
</dbReference>
<accession>A0A3A3FK22</accession>
<gene>
    <name evidence="2" type="ORF">D3871_23600</name>
</gene>
<sequence length="303" mass="33941">MTLALKQIAPAPGAPVSVPIPEWFRWATVQEPASRFVNANDSRLHYLSWNMQDTSKPVLLFVHGFRAHARWWGFIAPFFTETHRVIAMDLSGMGDSAWRDCYSTETIADDITGLIETLGLDQVTIVAHSYGGLCSFRAASRRPELFRHMIVIDTFVIFEDIALPTDPAPITGRTYPDYVAARKRYRLLPEQPPAADYVMDYVAHHSMRAADGGFRWKFDGRLQAQDTHLCDGEAMLSAVTAPVDYVCGERSALVSREHAERVVANLREARGPIAVPDGQHHLMLDQPLTVISTLRALLASRRK</sequence>
<reference evidence="3" key="1">
    <citation type="submission" date="2018-09" db="EMBL/GenBank/DDBJ databases">
        <authorList>
            <person name="Zhu H."/>
        </authorList>
    </citation>
    <scope>NUCLEOTIDE SEQUENCE [LARGE SCALE GENOMIC DNA]</scope>
    <source>
        <strain evidence="3">K1R23-30</strain>
    </source>
</reference>
<evidence type="ECO:0000259" key="1">
    <source>
        <dbReference type="Pfam" id="PF00561"/>
    </source>
</evidence>
<dbReference type="Proteomes" id="UP000265955">
    <property type="component" value="Unassembled WGS sequence"/>
</dbReference>
<keyword evidence="2" id="KW-0378">Hydrolase</keyword>
<dbReference type="OrthoDB" id="9780765at2"/>
<dbReference type="InterPro" id="IPR029058">
    <property type="entry name" value="AB_hydrolase_fold"/>
</dbReference>
<dbReference type="PANTHER" id="PTHR43798:SF33">
    <property type="entry name" value="HYDROLASE, PUTATIVE (AFU_ORTHOLOGUE AFUA_2G14860)-RELATED"/>
    <property type="match status" value="1"/>
</dbReference>
<dbReference type="Gene3D" id="3.40.50.1820">
    <property type="entry name" value="alpha/beta hydrolase"/>
    <property type="match status" value="1"/>
</dbReference>
<feature type="domain" description="AB hydrolase-1" evidence="1">
    <location>
        <begin position="57"/>
        <end position="208"/>
    </location>
</feature>
<name>A0A3A3FK22_9BURK</name>
<evidence type="ECO:0000313" key="3">
    <source>
        <dbReference type="Proteomes" id="UP000265955"/>
    </source>
</evidence>
<dbReference type="PANTHER" id="PTHR43798">
    <property type="entry name" value="MONOACYLGLYCEROL LIPASE"/>
    <property type="match status" value="1"/>
</dbReference>
<organism evidence="2 3">
    <name type="scientific">Noviherbaspirillum saxi</name>
    <dbReference type="NCBI Taxonomy" id="2320863"/>
    <lineage>
        <taxon>Bacteria</taxon>
        <taxon>Pseudomonadati</taxon>
        <taxon>Pseudomonadota</taxon>
        <taxon>Betaproteobacteria</taxon>
        <taxon>Burkholderiales</taxon>
        <taxon>Oxalobacteraceae</taxon>
        <taxon>Noviherbaspirillum</taxon>
    </lineage>
</organism>
<keyword evidence="3" id="KW-1185">Reference proteome</keyword>
<protein>
    <submittedName>
        <fullName evidence="2">Alpha/beta hydrolase</fullName>
    </submittedName>
</protein>
<dbReference type="GO" id="GO:0047372">
    <property type="term" value="F:monoacylglycerol lipase activity"/>
    <property type="evidence" value="ECO:0007669"/>
    <property type="project" value="TreeGrafter"/>
</dbReference>
<comment type="caution">
    <text evidence="2">The sequence shown here is derived from an EMBL/GenBank/DDBJ whole genome shotgun (WGS) entry which is preliminary data.</text>
</comment>
<evidence type="ECO:0000313" key="2">
    <source>
        <dbReference type="EMBL" id="RJF91685.1"/>
    </source>
</evidence>
<dbReference type="SUPFAM" id="SSF53474">
    <property type="entry name" value="alpha/beta-Hydrolases"/>
    <property type="match status" value="1"/>
</dbReference>
<dbReference type="GO" id="GO:0046464">
    <property type="term" value="P:acylglycerol catabolic process"/>
    <property type="evidence" value="ECO:0007669"/>
    <property type="project" value="TreeGrafter"/>
</dbReference>
<dbReference type="EMBL" id="QYUO01000003">
    <property type="protein sequence ID" value="RJF91685.1"/>
    <property type="molecule type" value="Genomic_DNA"/>
</dbReference>
<dbReference type="GO" id="GO:0016020">
    <property type="term" value="C:membrane"/>
    <property type="evidence" value="ECO:0007669"/>
    <property type="project" value="TreeGrafter"/>
</dbReference>